<gene>
    <name evidence="1" type="ORF">HYT40_02605</name>
</gene>
<accession>A0A931SE43</accession>
<dbReference type="EMBL" id="JACOZA010000072">
    <property type="protein sequence ID" value="MBI2097018.1"/>
    <property type="molecule type" value="Genomic_DNA"/>
</dbReference>
<proteinExistence type="predicted"/>
<evidence type="ECO:0000313" key="1">
    <source>
        <dbReference type="EMBL" id="MBI2097018.1"/>
    </source>
</evidence>
<comment type="caution">
    <text evidence="1">The sequence shown here is derived from an EMBL/GenBank/DDBJ whole genome shotgun (WGS) entry which is preliminary data.</text>
</comment>
<reference evidence="1" key="1">
    <citation type="submission" date="2020-07" db="EMBL/GenBank/DDBJ databases">
        <title>Huge and variable diversity of episymbiotic CPR bacteria and DPANN archaea in groundwater ecosystems.</title>
        <authorList>
            <person name="He C.Y."/>
            <person name="Keren R."/>
            <person name="Whittaker M."/>
            <person name="Farag I.F."/>
            <person name="Doudna J."/>
            <person name="Cate J.H.D."/>
            <person name="Banfield J.F."/>
        </authorList>
    </citation>
    <scope>NUCLEOTIDE SEQUENCE</scope>
    <source>
        <strain evidence="1">NC_groundwater_193_Ag_S-0.1um_51_7</strain>
    </source>
</reference>
<dbReference type="AlphaFoldDB" id="A0A931SE43"/>
<sequence>MGAEAVSRFGEMDMRSVDLSIALDPLIAKSLSPHVRNETRFKEGRITPFARVDAQRRGLEREIAFFMRVPDRGKLKIALIAFPSVKLAEKKFIQLLDEIPHWPLKLANGHGELPPLFECVPYNK</sequence>
<name>A0A931SE43_9BACT</name>
<dbReference type="Proteomes" id="UP000724148">
    <property type="component" value="Unassembled WGS sequence"/>
</dbReference>
<protein>
    <submittedName>
        <fullName evidence="1">Uncharacterized protein</fullName>
    </submittedName>
</protein>
<evidence type="ECO:0000313" key="2">
    <source>
        <dbReference type="Proteomes" id="UP000724148"/>
    </source>
</evidence>
<organism evidence="1 2">
    <name type="scientific">Candidatus Sungiibacteriota bacterium</name>
    <dbReference type="NCBI Taxonomy" id="2750080"/>
    <lineage>
        <taxon>Bacteria</taxon>
        <taxon>Candidatus Sungiibacteriota</taxon>
    </lineage>
</organism>